<dbReference type="Proteomes" id="UP001344447">
    <property type="component" value="Unassembled WGS sequence"/>
</dbReference>
<keyword evidence="4" id="KW-1185">Reference proteome</keyword>
<evidence type="ECO:0000256" key="2">
    <source>
        <dbReference type="SAM" id="SignalP"/>
    </source>
</evidence>
<sequence>MKLILNLLIIIFLIKIVNCSICPNDFKCGIKGAKCGKSQKECAPGFYCGNNGLCIEGKLEDGKCNSNKECSLGFKCINQGQYRVCKPSKLFGNGEKCLSSSECLGTLLCTKGLCKLKKSGNCSMTEDCDSKSYCNKLNQCVTRLPLGSDCIFKEDQCTQESICGKEDGTLNYLQGKCVPLFSKSIGQSCYANQFGECDMDSGLYCPTTSGLVSTCTQMYNGKKPCKSNQDCDTFWQECECSMKASNSTCNSKFNIDGTCSKLYINLQQCLQKSECSVVSDINGIHETNANSCVMKNCQQQAVCFYSRCLRSEFGGCKLPDTLKCITNSTGLENNDFLNFTLDSRIGSYNDTDDLTLKPINSKDNNNNDDDEANSKSNQQSNDDGDQSIDKNNDSSNNHLKSNDNDSNNNNNNNNNHSNSTIITKYSLNLLLLILLFSFIFF</sequence>
<protein>
    <recommendedName>
        <fullName evidence="5">Dickkopf N-terminal cysteine-rich domain-containing protein</fullName>
    </recommendedName>
</protein>
<evidence type="ECO:0000256" key="1">
    <source>
        <dbReference type="SAM" id="MobiDB-lite"/>
    </source>
</evidence>
<dbReference type="AlphaFoldDB" id="A0AAN7TPC8"/>
<evidence type="ECO:0000313" key="3">
    <source>
        <dbReference type="EMBL" id="KAK5576704.1"/>
    </source>
</evidence>
<feature type="compositionally biased region" description="Low complexity" evidence="1">
    <location>
        <begin position="393"/>
        <end position="415"/>
    </location>
</feature>
<dbReference type="EMBL" id="JAVFKY010000005">
    <property type="protein sequence ID" value="KAK5576704.1"/>
    <property type="molecule type" value="Genomic_DNA"/>
</dbReference>
<dbReference type="InterPro" id="IPR052326">
    <property type="entry name" value="Diff-Dev_Assoc_Protein"/>
</dbReference>
<comment type="caution">
    <text evidence="3">The sequence shown here is derived from an EMBL/GenBank/DDBJ whole genome shotgun (WGS) entry which is preliminary data.</text>
</comment>
<reference evidence="3 4" key="1">
    <citation type="submission" date="2023-11" db="EMBL/GenBank/DDBJ databases">
        <title>Dfirmibasis_genome.</title>
        <authorList>
            <person name="Edelbroek B."/>
            <person name="Kjellin J."/>
            <person name="Jerlstrom-Hultqvist J."/>
            <person name="Soderbom F."/>
        </authorList>
    </citation>
    <scope>NUCLEOTIDE SEQUENCE [LARGE SCALE GENOMIC DNA]</scope>
    <source>
        <strain evidence="3 4">TNS-C-14</strain>
    </source>
</reference>
<keyword evidence="2" id="KW-0732">Signal</keyword>
<evidence type="ECO:0000313" key="4">
    <source>
        <dbReference type="Proteomes" id="UP001344447"/>
    </source>
</evidence>
<evidence type="ECO:0008006" key="5">
    <source>
        <dbReference type="Google" id="ProtNLM"/>
    </source>
</evidence>
<feature type="signal peptide" evidence="2">
    <location>
        <begin position="1"/>
        <end position="19"/>
    </location>
</feature>
<feature type="region of interest" description="Disordered" evidence="1">
    <location>
        <begin position="354"/>
        <end position="415"/>
    </location>
</feature>
<feature type="chain" id="PRO_5042833527" description="Dickkopf N-terminal cysteine-rich domain-containing protein" evidence="2">
    <location>
        <begin position="20"/>
        <end position="441"/>
    </location>
</feature>
<name>A0AAN7TPC8_9MYCE</name>
<accession>A0AAN7TPC8</accession>
<organism evidence="3 4">
    <name type="scientific">Dictyostelium firmibasis</name>
    <dbReference type="NCBI Taxonomy" id="79012"/>
    <lineage>
        <taxon>Eukaryota</taxon>
        <taxon>Amoebozoa</taxon>
        <taxon>Evosea</taxon>
        <taxon>Eumycetozoa</taxon>
        <taxon>Dictyostelia</taxon>
        <taxon>Dictyosteliales</taxon>
        <taxon>Dictyosteliaceae</taxon>
        <taxon>Dictyostelium</taxon>
    </lineage>
</organism>
<dbReference type="PANTHER" id="PTHR33459:SF1">
    <property type="entry name" value="DICKKOPF N-TERMINAL CYSTEINE-RICH DOMAIN-CONTAINING PROTEIN"/>
    <property type="match status" value="1"/>
</dbReference>
<dbReference type="PANTHER" id="PTHR33459">
    <property type="entry name" value="DD-GDCA PROTEIN"/>
    <property type="match status" value="1"/>
</dbReference>
<proteinExistence type="predicted"/>
<gene>
    <name evidence="3" type="ORF">RB653_007848</name>
</gene>